<organism evidence="1 2">
    <name type="scientific">Cirrhinus molitorella</name>
    <name type="common">mud carp</name>
    <dbReference type="NCBI Taxonomy" id="172907"/>
    <lineage>
        <taxon>Eukaryota</taxon>
        <taxon>Metazoa</taxon>
        <taxon>Chordata</taxon>
        <taxon>Craniata</taxon>
        <taxon>Vertebrata</taxon>
        <taxon>Euteleostomi</taxon>
        <taxon>Actinopterygii</taxon>
        <taxon>Neopterygii</taxon>
        <taxon>Teleostei</taxon>
        <taxon>Ostariophysi</taxon>
        <taxon>Cypriniformes</taxon>
        <taxon>Cyprinidae</taxon>
        <taxon>Labeoninae</taxon>
        <taxon>Labeonini</taxon>
        <taxon>Cirrhinus</taxon>
    </lineage>
</organism>
<protein>
    <recommendedName>
        <fullName evidence="3">Secreted protein</fullName>
    </recommendedName>
</protein>
<proteinExistence type="predicted"/>
<evidence type="ECO:0000313" key="1">
    <source>
        <dbReference type="EMBL" id="KAL1251509.1"/>
    </source>
</evidence>
<accession>A0ABR3LF30</accession>
<comment type="caution">
    <text evidence="1">The sequence shown here is derived from an EMBL/GenBank/DDBJ whole genome shotgun (WGS) entry which is preliminary data.</text>
</comment>
<sequence length="111" mass="12042">MENAAETRALLFLAAFARPVRFPAALNYQTPYPFVTKPFLSPTPFLSRLLSLPVYLFSSLAGPFAVPKTSAAAARVESSHARSSRKAWAPLSSHSALSHKHTASCSILKKL</sequence>
<dbReference type="Proteomes" id="UP001558613">
    <property type="component" value="Unassembled WGS sequence"/>
</dbReference>
<evidence type="ECO:0008006" key="3">
    <source>
        <dbReference type="Google" id="ProtNLM"/>
    </source>
</evidence>
<reference evidence="1 2" key="1">
    <citation type="submission" date="2023-09" db="EMBL/GenBank/DDBJ databases">
        <authorList>
            <person name="Wang M."/>
        </authorList>
    </citation>
    <scope>NUCLEOTIDE SEQUENCE [LARGE SCALE GENOMIC DNA]</scope>
    <source>
        <strain evidence="1">GT-2023</strain>
        <tissue evidence="1">Liver</tissue>
    </source>
</reference>
<gene>
    <name evidence="1" type="ORF">QQF64_019305</name>
</gene>
<name>A0ABR3LF30_9TELE</name>
<evidence type="ECO:0000313" key="2">
    <source>
        <dbReference type="Proteomes" id="UP001558613"/>
    </source>
</evidence>
<dbReference type="EMBL" id="JAYMGO010000022">
    <property type="protein sequence ID" value="KAL1251509.1"/>
    <property type="molecule type" value="Genomic_DNA"/>
</dbReference>
<keyword evidence="2" id="KW-1185">Reference proteome</keyword>